<dbReference type="GO" id="GO:0005524">
    <property type="term" value="F:ATP binding"/>
    <property type="evidence" value="ECO:0007669"/>
    <property type="project" value="UniProtKB-KW"/>
</dbReference>
<evidence type="ECO:0000256" key="9">
    <source>
        <dbReference type="SAM" id="Coils"/>
    </source>
</evidence>
<keyword evidence="9" id="KW-0175">Coiled coil</keyword>
<name>A0AAX4PAP0_9CHLO</name>
<protein>
    <recommendedName>
        <fullName evidence="2">serine--tRNA ligase</fullName>
        <ecNumber evidence="2">6.1.1.11</ecNumber>
    </recommendedName>
    <alternativeName>
        <fullName evidence="8">Seryl-tRNA synthetase</fullName>
    </alternativeName>
</protein>
<dbReference type="PRINTS" id="PR00981">
    <property type="entry name" value="TRNASYNTHSER"/>
</dbReference>
<dbReference type="AlphaFoldDB" id="A0AAX4PAP0"/>
<dbReference type="Pfam" id="PF00587">
    <property type="entry name" value="tRNA-synt_2b"/>
    <property type="match status" value="1"/>
</dbReference>
<keyword evidence="5" id="KW-0067">ATP-binding</keyword>
<dbReference type="InterPro" id="IPR042103">
    <property type="entry name" value="SerRS_1_N_sf"/>
</dbReference>
<evidence type="ECO:0000256" key="6">
    <source>
        <dbReference type="ARBA" id="ARBA00022917"/>
    </source>
</evidence>
<dbReference type="GO" id="GO:0004828">
    <property type="term" value="F:serine-tRNA ligase activity"/>
    <property type="evidence" value="ECO:0007669"/>
    <property type="project" value="UniProtKB-EC"/>
</dbReference>
<dbReference type="CDD" id="cd00770">
    <property type="entry name" value="SerRS_core"/>
    <property type="match status" value="1"/>
</dbReference>
<evidence type="ECO:0000256" key="4">
    <source>
        <dbReference type="ARBA" id="ARBA00022741"/>
    </source>
</evidence>
<dbReference type="SUPFAM" id="SSF46589">
    <property type="entry name" value="tRNA-binding arm"/>
    <property type="match status" value="1"/>
</dbReference>
<evidence type="ECO:0000256" key="3">
    <source>
        <dbReference type="ARBA" id="ARBA00022598"/>
    </source>
</evidence>
<feature type="domain" description="GST C-terminal" evidence="10">
    <location>
        <begin position="517"/>
        <end position="637"/>
    </location>
</feature>
<organism evidence="12 13">
    <name type="scientific">Chloropicon roscoffensis</name>
    <dbReference type="NCBI Taxonomy" id="1461544"/>
    <lineage>
        <taxon>Eukaryota</taxon>
        <taxon>Viridiplantae</taxon>
        <taxon>Chlorophyta</taxon>
        <taxon>Chloropicophyceae</taxon>
        <taxon>Chloropicales</taxon>
        <taxon>Chloropicaceae</taxon>
        <taxon>Chloropicon</taxon>
    </lineage>
</organism>
<dbReference type="NCBIfam" id="TIGR00414">
    <property type="entry name" value="serS"/>
    <property type="match status" value="1"/>
</dbReference>
<dbReference type="SUPFAM" id="SSF55681">
    <property type="entry name" value="Class II aaRS and biotin synthetases"/>
    <property type="match status" value="1"/>
</dbReference>
<proteinExistence type="inferred from homology"/>
<evidence type="ECO:0000256" key="8">
    <source>
        <dbReference type="ARBA" id="ARBA00031113"/>
    </source>
</evidence>
<dbReference type="InterPro" id="IPR015866">
    <property type="entry name" value="Ser-tRNA-synth_1_N"/>
</dbReference>
<dbReference type="EMBL" id="CP151507">
    <property type="protein sequence ID" value="WZN63269.1"/>
    <property type="molecule type" value="Genomic_DNA"/>
</dbReference>
<dbReference type="InterPro" id="IPR006195">
    <property type="entry name" value="aa-tRNA-synth_II"/>
</dbReference>
<dbReference type="PROSITE" id="PS50405">
    <property type="entry name" value="GST_CTER"/>
    <property type="match status" value="1"/>
</dbReference>
<keyword evidence="6" id="KW-0648">Protein biosynthesis</keyword>
<feature type="coiled-coil region" evidence="9">
    <location>
        <begin position="49"/>
        <end position="103"/>
    </location>
</feature>
<evidence type="ECO:0000256" key="2">
    <source>
        <dbReference type="ARBA" id="ARBA00012840"/>
    </source>
</evidence>
<dbReference type="EC" id="6.1.1.11" evidence="2"/>
<keyword evidence="13" id="KW-1185">Reference proteome</keyword>
<dbReference type="InterPro" id="IPR002314">
    <property type="entry name" value="aa-tRNA-synt_IIb"/>
</dbReference>
<evidence type="ECO:0000313" key="12">
    <source>
        <dbReference type="EMBL" id="WZN63269.1"/>
    </source>
</evidence>
<dbReference type="InterPro" id="IPR033729">
    <property type="entry name" value="SerRS_core"/>
</dbReference>
<accession>A0AAX4PAP0</accession>
<sequence length="637" mass="72542">MLDINLFREEKGGNPELVRESQRRRHKDVSVVDKVIELDEVWRKRRYDRDQINKEFNKLNKEIAQKRKAKEDATELQEKSKALKKQIEVLAEVEKEAAAARDKTLGSIGNIVHDSVPVDNNEDNNAVVKTFGTPRTKQDAKYNHVDLVNLLGIVDLEAGQAVAGSRGYYLMNYGVLLNQALINYGLQFLASRGYCPVHTPFFMKQDIMAETAQLSDFDEQLYKVSGEGDDKYLIATSEQTISSMHRTKWYEPRELPIKYAGYSTCFRKEAGSHGRDTLGIFRVHQFEKIEQFVLTSPNGNESWDYMDEMLKNAEDFYQSLEIPYQVVNIVSGALNDAAAKKYDLEASFPASQAFRELVSCSNCTDYQSRRLEVRVRAAKSVVDSQKVYVHMLNSTLSATERALCCLLENYQTPDGVRVPEVLQPFMMGMKFMPFLNEMDKKGKIKPRKFQVYDPLFNADMYRVWYAKDAAAGVRESIEYFFRNLKLRKAAEGATEDVEGMPDKVRESAGEAAVVCLHDEVRAGVLPILKFLAQREGSSLYPRSEEDLLKAEGCVEWYMDLTQGKKVSMETVQGEILPQLEKWLAEGAKFLAGNYMTIADIVLGAELLSAKKANKEVCKDFKIASKWLNKVDDKKCWK</sequence>
<gene>
    <name evidence="12" type="ORF">HKI87_07g48170</name>
</gene>
<dbReference type="Proteomes" id="UP001472866">
    <property type="component" value="Chromosome 07"/>
</dbReference>
<dbReference type="Gene3D" id="3.30.930.10">
    <property type="entry name" value="Bira Bifunctional Protein, Domain 2"/>
    <property type="match status" value="1"/>
</dbReference>
<dbReference type="Gene3D" id="1.10.287.40">
    <property type="entry name" value="Serine-tRNA synthetase, tRNA binding domain"/>
    <property type="match status" value="1"/>
</dbReference>
<dbReference type="Pfam" id="PF00043">
    <property type="entry name" value="GST_C"/>
    <property type="match status" value="1"/>
</dbReference>
<dbReference type="InterPro" id="IPR036282">
    <property type="entry name" value="Glutathione-S-Trfase_C_sf"/>
</dbReference>
<evidence type="ECO:0000256" key="1">
    <source>
        <dbReference type="ARBA" id="ARBA00010728"/>
    </source>
</evidence>
<keyword evidence="4" id="KW-0547">Nucleotide-binding</keyword>
<dbReference type="SUPFAM" id="SSF47616">
    <property type="entry name" value="GST C-terminal domain-like"/>
    <property type="match status" value="1"/>
</dbReference>
<evidence type="ECO:0000313" key="13">
    <source>
        <dbReference type="Proteomes" id="UP001472866"/>
    </source>
</evidence>
<evidence type="ECO:0000256" key="7">
    <source>
        <dbReference type="ARBA" id="ARBA00023146"/>
    </source>
</evidence>
<dbReference type="FunFam" id="3.30.930.10:FF:000026">
    <property type="entry name" value="Seryl-tRNA synthetase, cytoplasmic"/>
    <property type="match status" value="1"/>
</dbReference>
<dbReference type="InterPro" id="IPR002317">
    <property type="entry name" value="Ser-tRNA-ligase_type_1"/>
</dbReference>
<reference evidence="12 13" key="1">
    <citation type="submission" date="2024-03" db="EMBL/GenBank/DDBJ databases">
        <title>Complete genome sequence of the green alga Chloropicon roscoffensis RCC1871.</title>
        <authorList>
            <person name="Lemieux C."/>
            <person name="Pombert J.-F."/>
            <person name="Otis C."/>
            <person name="Turmel M."/>
        </authorList>
    </citation>
    <scope>NUCLEOTIDE SEQUENCE [LARGE SCALE GENOMIC DNA]</scope>
    <source>
        <strain evidence="12 13">RCC1871</strain>
    </source>
</reference>
<comment type="similarity">
    <text evidence="1">Belongs to the class-II aminoacyl-tRNA synthetase family. Type-1 seryl-tRNA synthetase subfamily.</text>
</comment>
<evidence type="ECO:0000259" key="11">
    <source>
        <dbReference type="PROSITE" id="PS50862"/>
    </source>
</evidence>
<dbReference type="Pfam" id="PF02403">
    <property type="entry name" value="Seryl_tRNA_N"/>
    <property type="match status" value="1"/>
</dbReference>
<dbReference type="PANTHER" id="PTHR11778">
    <property type="entry name" value="SERYL-TRNA SYNTHETASE"/>
    <property type="match status" value="1"/>
</dbReference>
<dbReference type="InterPro" id="IPR010978">
    <property type="entry name" value="tRNA-bd_arm"/>
</dbReference>
<evidence type="ECO:0000259" key="10">
    <source>
        <dbReference type="PROSITE" id="PS50405"/>
    </source>
</evidence>
<evidence type="ECO:0000256" key="5">
    <source>
        <dbReference type="ARBA" id="ARBA00022840"/>
    </source>
</evidence>
<dbReference type="InterPro" id="IPR004046">
    <property type="entry name" value="GST_C"/>
</dbReference>
<dbReference type="InterPro" id="IPR045864">
    <property type="entry name" value="aa-tRNA-synth_II/BPL/LPL"/>
</dbReference>
<feature type="domain" description="Aminoacyl-transfer RNA synthetases class-II family profile" evidence="11">
    <location>
        <begin position="139"/>
        <end position="419"/>
    </location>
</feature>
<dbReference type="GO" id="GO:0006434">
    <property type="term" value="P:seryl-tRNA aminoacylation"/>
    <property type="evidence" value="ECO:0007669"/>
    <property type="project" value="InterPro"/>
</dbReference>
<keyword evidence="3 12" id="KW-0436">Ligase</keyword>
<dbReference type="Gene3D" id="1.20.1050.10">
    <property type="match status" value="1"/>
</dbReference>
<dbReference type="InterPro" id="IPR010987">
    <property type="entry name" value="Glutathione-S-Trfase_C-like"/>
</dbReference>
<keyword evidence="7" id="KW-0030">Aminoacyl-tRNA synthetase</keyword>
<dbReference type="PROSITE" id="PS50862">
    <property type="entry name" value="AA_TRNA_LIGASE_II"/>
    <property type="match status" value="1"/>
</dbReference>